<accession>A0A328PEI1</accession>
<keyword evidence="2" id="KW-1185">Reference proteome</keyword>
<protein>
    <submittedName>
        <fullName evidence="1">Uncharacterized protein</fullName>
    </submittedName>
</protein>
<dbReference type="Proteomes" id="UP000249782">
    <property type="component" value="Unassembled WGS sequence"/>
</dbReference>
<sequence length="61" mass="7353">MGQDCWFRYFQNDDKVRKNFKECHNFVNLLRIGKFSEKEFDIAVIIDVLHHVPASKVLKRK</sequence>
<dbReference type="AlphaFoldDB" id="A0A328PEI1"/>
<gene>
    <name evidence="1" type="ORF">DPC56_05910</name>
</gene>
<evidence type="ECO:0000313" key="2">
    <source>
        <dbReference type="Proteomes" id="UP000249782"/>
    </source>
</evidence>
<organism evidence="1 2">
    <name type="scientific">Methanothermobacter tenebrarum</name>
    <dbReference type="NCBI Taxonomy" id="680118"/>
    <lineage>
        <taxon>Archaea</taxon>
        <taxon>Methanobacteriati</taxon>
        <taxon>Methanobacteriota</taxon>
        <taxon>Methanomada group</taxon>
        <taxon>Methanobacteria</taxon>
        <taxon>Methanobacteriales</taxon>
        <taxon>Methanobacteriaceae</taxon>
        <taxon>Methanothermobacter</taxon>
    </lineage>
</organism>
<name>A0A328PEI1_9EURY</name>
<reference evidence="1 2" key="1">
    <citation type="submission" date="2018-06" db="EMBL/GenBank/DDBJ databases">
        <title>Draft genome sequence of hyperthermophilic methanogen Methanothermobacter tenebrarum sp. MCM-B 1447.</title>
        <authorList>
            <person name="Pore S.D."/>
            <person name="Dagar S."/>
            <person name="Dhakephalkar P.K."/>
        </authorList>
    </citation>
    <scope>NUCLEOTIDE SEQUENCE [LARGE SCALE GENOMIC DNA]</scope>
    <source>
        <strain evidence="1 2">MCM B 1447</strain>
    </source>
</reference>
<comment type="caution">
    <text evidence="1">The sequence shown here is derived from an EMBL/GenBank/DDBJ whole genome shotgun (WGS) entry which is preliminary data.</text>
</comment>
<evidence type="ECO:0000313" key="1">
    <source>
        <dbReference type="EMBL" id="RAO78792.1"/>
    </source>
</evidence>
<proteinExistence type="predicted"/>
<dbReference type="EMBL" id="QLOE01000007">
    <property type="protein sequence ID" value="RAO78792.1"/>
    <property type="molecule type" value="Genomic_DNA"/>
</dbReference>